<comment type="caution">
    <text evidence="1">The sequence shown here is derived from an EMBL/GenBank/DDBJ whole genome shotgun (WGS) entry which is preliminary data.</text>
</comment>
<keyword evidence="2" id="KW-1185">Reference proteome</keyword>
<feature type="non-terminal residue" evidence="1">
    <location>
        <position position="1"/>
    </location>
</feature>
<feature type="non-terminal residue" evidence="1">
    <location>
        <position position="133"/>
    </location>
</feature>
<organism evidence="1 2">
    <name type="scientific">Pocillopora damicornis</name>
    <name type="common">Cauliflower coral</name>
    <name type="synonym">Millepora damicornis</name>
    <dbReference type="NCBI Taxonomy" id="46731"/>
    <lineage>
        <taxon>Eukaryota</taxon>
        <taxon>Metazoa</taxon>
        <taxon>Cnidaria</taxon>
        <taxon>Anthozoa</taxon>
        <taxon>Hexacorallia</taxon>
        <taxon>Scleractinia</taxon>
        <taxon>Astrocoeniina</taxon>
        <taxon>Pocilloporidae</taxon>
        <taxon>Pocillopora</taxon>
    </lineage>
</organism>
<sequence length="133" mass="15139">QDCYLQYILATQPVIATSNKILTLQRRKAPPYANFLMLKIMACDKKTSLLYDDFGQKSIFEKQQIGGRLILTISQDAKHSVCPFKVSLSTVEVPLIKVIENPLHCWYSFFLECGHIVWLGLVSIDMVKENSLS</sequence>
<dbReference type="Proteomes" id="UP000275408">
    <property type="component" value="Unassembled WGS sequence"/>
</dbReference>
<protein>
    <submittedName>
        <fullName evidence="1">Uncharacterized protein</fullName>
    </submittedName>
</protein>
<reference evidence="1 2" key="1">
    <citation type="journal article" date="2018" name="Sci. Rep.">
        <title>Comparative analysis of the Pocillopora damicornis genome highlights role of immune system in coral evolution.</title>
        <authorList>
            <person name="Cunning R."/>
            <person name="Bay R.A."/>
            <person name="Gillette P."/>
            <person name="Baker A.C."/>
            <person name="Traylor-Knowles N."/>
        </authorList>
    </citation>
    <scope>NUCLEOTIDE SEQUENCE [LARGE SCALE GENOMIC DNA]</scope>
    <source>
        <strain evidence="1">RSMAS</strain>
        <tissue evidence="1">Whole animal</tissue>
    </source>
</reference>
<dbReference type="EMBL" id="RCHS01000120">
    <property type="protein sequence ID" value="RMX60779.1"/>
    <property type="molecule type" value="Genomic_DNA"/>
</dbReference>
<dbReference type="AlphaFoldDB" id="A0A3M6V4K2"/>
<evidence type="ECO:0000313" key="1">
    <source>
        <dbReference type="EMBL" id="RMX60779.1"/>
    </source>
</evidence>
<gene>
    <name evidence="1" type="ORF">pdam_00014300</name>
</gene>
<name>A0A3M6V4K2_POCDA</name>
<proteinExistence type="predicted"/>
<accession>A0A3M6V4K2</accession>
<evidence type="ECO:0000313" key="2">
    <source>
        <dbReference type="Proteomes" id="UP000275408"/>
    </source>
</evidence>